<dbReference type="HAMAP" id="MF_01077">
    <property type="entry name" value="RimP"/>
    <property type="match status" value="1"/>
</dbReference>
<evidence type="ECO:0000256" key="2">
    <source>
        <dbReference type="ARBA" id="ARBA00022517"/>
    </source>
</evidence>
<dbReference type="InterPro" id="IPR003728">
    <property type="entry name" value="Ribosome_maturation_RimP"/>
</dbReference>
<comment type="similarity">
    <text evidence="3">Belongs to the RimP family.</text>
</comment>
<dbReference type="InterPro" id="IPR036847">
    <property type="entry name" value="RimP_C_sf"/>
</dbReference>
<dbReference type="RefSeq" id="WP_264852019.1">
    <property type="nucleotide sequence ID" value="NZ_BRXR01000001.1"/>
</dbReference>
<protein>
    <recommendedName>
        <fullName evidence="3">Ribosome maturation factor RimP</fullName>
    </recommendedName>
</protein>
<keyword evidence="7" id="KW-1185">Reference proteome</keyword>
<evidence type="ECO:0000256" key="3">
    <source>
        <dbReference type="HAMAP-Rule" id="MF_01077"/>
    </source>
</evidence>
<dbReference type="SUPFAM" id="SSF75420">
    <property type="entry name" value="YhbC-like, N-terminal domain"/>
    <property type="match status" value="1"/>
</dbReference>
<organism evidence="6 7">
    <name type="scientific">Clostridium omnivorum</name>
    <dbReference type="NCBI Taxonomy" id="1604902"/>
    <lineage>
        <taxon>Bacteria</taxon>
        <taxon>Bacillati</taxon>
        <taxon>Bacillota</taxon>
        <taxon>Clostridia</taxon>
        <taxon>Eubacteriales</taxon>
        <taxon>Clostridiaceae</taxon>
        <taxon>Clostridium</taxon>
    </lineage>
</organism>
<proteinExistence type="inferred from homology"/>
<evidence type="ECO:0000313" key="7">
    <source>
        <dbReference type="Proteomes" id="UP001208567"/>
    </source>
</evidence>
<comment type="function">
    <text evidence="3">Required for maturation of 30S ribosomal subunits.</text>
</comment>
<reference evidence="6 7" key="1">
    <citation type="journal article" date="2024" name="Int. J. Syst. Evol. Microbiol.">
        <title>Clostridium omnivorum sp. nov., isolated from anoxic soil under the treatment of reductive soil disinfestation.</title>
        <authorList>
            <person name="Ueki A."/>
            <person name="Tonouchi A."/>
            <person name="Kaku N."/>
            <person name="Honma S."/>
            <person name="Ueki K."/>
        </authorList>
    </citation>
    <scope>NUCLEOTIDE SEQUENCE [LARGE SCALE GENOMIC DNA]</scope>
    <source>
        <strain evidence="6 7">E14</strain>
    </source>
</reference>
<gene>
    <name evidence="3 6" type="primary">rimP</name>
    <name evidence="6" type="ORF">bsdE14_41180</name>
</gene>
<dbReference type="Gene3D" id="2.30.30.180">
    <property type="entry name" value="Ribosome maturation factor RimP, C-terminal domain"/>
    <property type="match status" value="1"/>
</dbReference>
<dbReference type="InterPro" id="IPR028989">
    <property type="entry name" value="RimP_N"/>
</dbReference>
<dbReference type="Gene3D" id="3.30.300.70">
    <property type="entry name" value="RimP-like superfamily, N-terminal"/>
    <property type="match status" value="1"/>
</dbReference>
<dbReference type="InterPro" id="IPR035956">
    <property type="entry name" value="RimP_N_sf"/>
</dbReference>
<feature type="domain" description="Ribosome maturation factor RimP C-terminal" evidence="5">
    <location>
        <begin position="88"/>
        <end position="153"/>
    </location>
</feature>
<dbReference type="InterPro" id="IPR028998">
    <property type="entry name" value="RimP_C"/>
</dbReference>
<dbReference type="Pfam" id="PF02576">
    <property type="entry name" value="RimP_N"/>
    <property type="match status" value="1"/>
</dbReference>
<evidence type="ECO:0000259" key="5">
    <source>
        <dbReference type="Pfam" id="PF17384"/>
    </source>
</evidence>
<dbReference type="NCBIfam" id="NF000934">
    <property type="entry name" value="PRK00092.3-1"/>
    <property type="match status" value="1"/>
</dbReference>
<sequence length="153" mass="17708">MKNDTIVAKLFELIRPSVEEKNYELYHLEFVKENGENYLRIYIDTPNGISLEDCEKVSRAVSDLLDNKDPIPDAYYLEVSSPGIERVLYTDKHLEKYIGTVVLFKLKKLFNGSKKYEGKLIAFTDDSISVETDGKEIAIPREYIDFVRLKGEF</sequence>
<accession>A0ABQ5NBX9</accession>
<feature type="domain" description="Ribosome maturation factor RimP N-terminal" evidence="4">
    <location>
        <begin position="13"/>
        <end position="85"/>
    </location>
</feature>
<keyword evidence="2 3" id="KW-0690">Ribosome biogenesis</keyword>
<dbReference type="PANTHER" id="PTHR33867:SF1">
    <property type="entry name" value="RIBOSOME MATURATION FACTOR RIMP"/>
    <property type="match status" value="1"/>
</dbReference>
<evidence type="ECO:0000256" key="1">
    <source>
        <dbReference type="ARBA" id="ARBA00022490"/>
    </source>
</evidence>
<name>A0ABQ5NBX9_9CLOT</name>
<dbReference type="Pfam" id="PF17384">
    <property type="entry name" value="DUF150_C"/>
    <property type="match status" value="1"/>
</dbReference>
<evidence type="ECO:0000313" key="6">
    <source>
        <dbReference type="EMBL" id="GLC32708.1"/>
    </source>
</evidence>
<dbReference type="Proteomes" id="UP001208567">
    <property type="component" value="Unassembled WGS sequence"/>
</dbReference>
<dbReference type="SUPFAM" id="SSF74942">
    <property type="entry name" value="YhbC-like, C-terminal domain"/>
    <property type="match status" value="1"/>
</dbReference>
<dbReference type="PANTHER" id="PTHR33867">
    <property type="entry name" value="RIBOSOME MATURATION FACTOR RIMP"/>
    <property type="match status" value="1"/>
</dbReference>
<keyword evidence="1 3" id="KW-0963">Cytoplasm</keyword>
<evidence type="ECO:0000259" key="4">
    <source>
        <dbReference type="Pfam" id="PF02576"/>
    </source>
</evidence>
<dbReference type="EMBL" id="BRXR01000001">
    <property type="protein sequence ID" value="GLC32708.1"/>
    <property type="molecule type" value="Genomic_DNA"/>
</dbReference>
<dbReference type="CDD" id="cd01734">
    <property type="entry name" value="YlxS_C"/>
    <property type="match status" value="1"/>
</dbReference>
<comment type="subcellular location">
    <subcellularLocation>
        <location evidence="3">Cytoplasm</location>
    </subcellularLocation>
</comment>
<comment type="caution">
    <text evidence="6">The sequence shown here is derived from an EMBL/GenBank/DDBJ whole genome shotgun (WGS) entry which is preliminary data.</text>
</comment>